<dbReference type="PANTHER" id="PTHR35798">
    <property type="entry name" value="CELL DIVISION PROTEIN SEPF"/>
    <property type="match status" value="1"/>
</dbReference>
<evidence type="ECO:0000256" key="6">
    <source>
        <dbReference type="SAM" id="MobiDB-lite"/>
    </source>
</evidence>
<sequence length="172" mass="18695">MSIIKNAKEFFGLAPADAYHDDAYYGEDVHYESQGSAAYQPRREPGYEYGSDYGRERGAASAPSRHEPVSRGNVERAGSVAAGPYVPAVVPVRLTSFTQSAEVGEPFRDGDAVVFDLSGMDLDEAKRVLDFASGLCFALRGQMKKLVPRVFAIVPDGASISTRELEEAARLR</sequence>
<protein>
    <recommendedName>
        <fullName evidence="5">Cell division protein SepF</fullName>
    </recommendedName>
</protein>
<comment type="similarity">
    <text evidence="5">Belongs to the SepF family.</text>
</comment>
<accession>A0A0Q0YFI8</accession>
<evidence type="ECO:0000313" key="8">
    <source>
        <dbReference type="Proteomes" id="UP000050517"/>
    </source>
</evidence>
<dbReference type="HAMAP" id="MF_01197">
    <property type="entry name" value="SepF"/>
    <property type="match status" value="1"/>
</dbReference>
<comment type="function">
    <text evidence="4 5">Cell division protein that is part of the divisome complex and is recruited early to the Z-ring. Probably stimulates Z-ring formation, perhaps through the cross-linking of FtsZ protofilaments. Its function overlaps with FtsA.</text>
</comment>
<keyword evidence="1 5" id="KW-0132">Cell division</keyword>
<gene>
    <name evidence="5 7" type="primary">sepF</name>
    <name evidence="7" type="ORF">Cocul_00366</name>
</gene>
<dbReference type="RefSeq" id="WP_055121589.1">
    <property type="nucleotide sequence ID" value="NZ_LKST01000001.1"/>
</dbReference>
<comment type="caution">
    <text evidence="7">The sequence shown here is derived from an EMBL/GenBank/DDBJ whole genome shotgun (WGS) entry which is preliminary data.</text>
</comment>
<dbReference type="InterPro" id="IPR023052">
    <property type="entry name" value="Cell_div_SepF"/>
</dbReference>
<dbReference type="OrthoDB" id="3731101at2"/>
<dbReference type="Pfam" id="PF04472">
    <property type="entry name" value="SepF"/>
    <property type="match status" value="1"/>
</dbReference>
<evidence type="ECO:0000256" key="3">
    <source>
        <dbReference type="ARBA" id="ARBA00023306"/>
    </source>
</evidence>
<dbReference type="Proteomes" id="UP000050517">
    <property type="component" value="Unassembled WGS sequence"/>
</dbReference>
<dbReference type="AlphaFoldDB" id="A0A0Q0YFI8"/>
<dbReference type="GO" id="GO:0043093">
    <property type="term" value="P:FtsZ-dependent cytokinesis"/>
    <property type="evidence" value="ECO:0007669"/>
    <property type="project" value="UniProtKB-UniRule"/>
</dbReference>
<dbReference type="STRING" id="1544416.Cocul_00366"/>
<evidence type="ECO:0000256" key="5">
    <source>
        <dbReference type="HAMAP-Rule" id="MF_01197"/>
    </source>
</evidence>
<evidence type="ECO:0000256" key="4">
    <source>
        <dbReference type="ARBA" id="ARBA00044936"/>
    </source>
</evidence>
<evidence type="ECO:0000256" key="2">
    <source>
        <dbReference type="ARBA" id="ARBA00023210"/>
    </source>
</evidence>
<keyword evidence="2 5" id="KW-0717">Septation</keyword>
<reference evidence="7 8" key="1">
    <citation type="submission" date="2015-10" db="EMBL/GenBank/DDBJ databases">
        <title>Corynebacteirum lowii and Corynebacterium oculi species nova, derived from human clinical disease and and emended description of Corynebacterium mastiditis.</title>
        <authorList>
            <person name="Bernard K."/>
            <person name="Pacheco A.L."/>
            <person name="Mcdougall C."/>
            <person name="Burtx T."/>
            <person name="Weibe D."/>
            <person name="Tyler S."/>
            <person name="Olson A.B."/>
            <person name="Cnockaert M."/>
            <person name="Eguchi H."/>
            <person name="Kuwahara T."/>
            <person name="Nakayama-Imaohji H."/>
            <person name="Boudewijins M."/>
            <person name="Van Hoecke F."/>
            <person name="Bernier A.-M."/>
            <person name="Vandamme P."/>
        </authorList>
    </citation>
    <scope>NUCLEOTIDE SEQUENCE [LARGE SCALE GENOMIC DNA]</scope>
    <source>
        <strain evidence="7 8">NML 130210</strain>
    </source>
</reference>
<feature type="compositionally biased region" description="Basic and acidic residues" evidence="6">
    <location>
        <begin position="53"/>
        <end position="69"/>
    </location>
</feature>
<organism evidence="7 8">
    <name type="scientific">Corynebacterium oculi</name>
    <dbReference type="NCBI Taxonomy" id="1544416"/>
    <lineage>
        <taxon>Bacteria</taxon>
        <taxon>Bacillati</taxon>
        <taxon>Actinomycetota</taxon>
        <taxon>Actinomycetes</taxon>
        <taxon>Mycobacteriales</taxon>
        <taxon>Corynebacteriaceae</taxon>
        <taxon>Corynebacterium</taxon>
    </lineage>
</organism>
<dbReference type="EMBL" id="LKST01000001">
    <property type="protein sequence ID" value="KQB85228.1"/>
    <property type="molecule type" value="Genomic_DNA"/>
</dbReference>
<evidence type="ECO:0000256" key="1">
    <source>
        <dbReference type="ARBA" id="ARBA00022618"/>
    </source>
</evidence>
<proteinExistence type="inferred from homology"/>
<dbReference type="InterPro" id="IPR038594">
    <property type="entry name" value="SepF-like_sf"/>
</dbReference>
<dbReference type="PATRIC" id="fig|1544416.3.peg.369"/>
<dbReference type="InterPro" id="IPR007561">
    <property type="entry name" value="Cell_div_SepF/SepF-rel"/>
</dbReference>
<name>A0A0Q0YFI8_9CORY</name>
<keyword evidence="8" id="KW-1185">Reference proteome</keyword>
<keyword evidence="3 5" id="KW-0131">Cell cycle</keyword>
<dbReference type="GO" id="GO:0000917">
    <property type="term" value="P:division septum assembly"/>
    <property type="evidence" value="ECO:0007669"/>
    <property type="project" value="UniProtKB-KW"/>
</dbReference>
<comment type="subunit">
    <text evidence="5">Homodimer. Interacts with FtsZ.</text>
</comment>
<feature type="region of interest" description="Disordered" evidence="6">
    <location>
        <begin position="34"/>
        <end position="72"/>
    </location>
</feature>
<dbReference type="GO" id="GO:0005737">
    <property type="term" value="C:cytoplasm"/>
    <property type="evidence" value="ECO:0007669"/>
    <property type="project" value="UniProtKB-SubCell"/>
</dbReference>
<keyword evidence="5" id="KW-0963">Cytoplasm</keyword>
<evidence type="ECO:0000313" key="7">
    <source>
        <dbReference type="EMBL" id="KQB85228.1"/>
    </source>
</evidence>
<dbReference type="Gene3D" id="3.30.110.150">
    <property type="entry name" value="SepF-like protein"/>
    <property type="match status" value="1"/>
</dbReference>
<dbReference type="PANTHER" id="PTHR35798:SF1">
    <property type="entry name" value="CELL DIVISION PROTEIN SEPF"/>
    <property type="match status" value="1"/>
</dbReference>
<comment type="subcellular location">
    <subcellularLocation>
        <location evidence="5">Cytoplasm</location>
    </subcellularLocation>
    <text evidence="5">Localizes to the division site, in a FtsZ-dependent manner.</text>
</comment>